<dbReference type="EMBL" id="CP096568">
    <property type="protein sequence ID" value="UPU47014.1"/>
    <property type="molecule type" value="Genomic_DNA"/>
</dbReference>
<sequence length="294" mass="32736">MIPLYTEEYLADKKRRHERRVREVTDFATLRQTTVVRMVGAVRESTSGVAPGQLAEALLDRNLTGFGEDTRTGDFFVQLPGNEGQEWFWDSGKAAIDKELTKVQDAIAHGDTTHVSVFAIAPIPLLVYLGSRLDDKTETLLFERHRGSTGSPWTWPQHPDPAPDFDVVVRSEGAGDDSEIVVMVSVSADVNTERIPDALRGLPLLEVRPTTEDPRSGLIDSPRALDAFAKAWRACVVQVERQWPSARRIHVIAAVPVTAAIQMGRDRMRTAQPDLVLYQRTDHATYTRVLEVTG</sequence>
<protein>
    <submittedName>
        <fullName evidence="2">SAVED domain-containing protein</fullName>
    </submittedName>
</protein>
<dbReference type="RefSeq" id="WP_179090841.1">
    <property type="nucleotide sequence ID" value="NZ_CP096568.1"/>
</dbReference>
<dbReference type="Proteomes" id="UP000831484">
    <property type="component" value="Plasmid pdjl-6-5"/>
</dbReference>
<organism evidence="2 3">
    <name type="scientific">Rhodococcus qingshengii JCM 15477</name>
    <dbReference type="NCBI Taxonomy" id="1303681"/>
    <lineage>
        <taxon>Bacteria</taxon>
        <taxon>Bacillati</taxon>
        <taxon>Actinomycetota</taxon>
        <taxon>Actinomycetes</taxon>
        <taxon>Mycobacteriales</taxon>
        <taxon>Nocardiaceae</taxon>
        <taxon>Rhodococcus</taxon>
        <taxon>Rhodococcus erythropolis group</taxon>
    </lineage>
</organism>
<proteinExistence type="predicted"/>
<reference evidence="3" key="1">
    <citation type="journal article" date="2022" name="Environ. Microbiol.">
        <title>Functional analysis, diversity, and distribution of carbendazim hydrolases MheI and CbmA, responsible for the initial step in carbendazim degradation.</title>
        <authorList>
            <person name="Zhang M."/>
            <person name="Bai X."/>
            <person name="Li Q."/>
            <person name="Zhang L."/>
            <person name="Zhu Q."/>
            <person name="Gao S."/>
            <person name="Ke Z."/>
            <person name="Jiang M."/>
            <person name="Hu J."/>
            <person name="Qiu J."/>
            <person name="Hong Q."/>
        </authorList>
    </citation>
    <scope>NUCLEOTIDE SEQUENCE [LARGE SCALE GENOMIC DNA]</scope>
    <source>
        <strain evidence="3">djl-6</strain>
    </source>
</reference>
<geneLocation type="plasmid" evidence="2 3">
    <name>pdjl-6-5</name>
</geneLocation>
<feature type="domain" description="SMODS-associated and fused to various effectors" evidence="1">
    <location>
        <begin position="102"/>
        <end position="291"/>
    </location>
</feature>
<evidence type="ECO:0000313" key="3">
    <source>
        <dbReference type="Proteomes" id="UP000831484"/>
    </source>
</evidence>
<evidence type="ECO:0000313" key="2">
    <source>
        <dbReference type="EMBL" id="UPU47014.1"/>
    </source>
</evidence>
<dbReference type="InterPro" id="IPR040836">
    <property type="entry name" value="SAVED"/>
</dbReference>
<name>A0AB38RPI6_RHOSG</name>
<dbReference type="NCBIfam" id="NF033611">
    <property type="entry name" value="SAVED"/>
    <property type="match status" value="1"/>
</dbReference>
<keyword evidence="2" id="KW-0614">Plasmid</keyword>
<gene>
    <name evidence="2" type="ORF">M0639_33590</name>
</gene>
<dbReference type="Pfam" id="PF18145">
    <property type="entry name" value="SAVED"/>
    <property type="match status" value="1"/>
</dbReference>
<dbReference type="AlphaFoldDB" id="A0AB38RPI6"/>
<accession>A0AB38RPI6</accession>
<keyword evidence="3" id="KW-1185">Reference proteome</keyword>
<evidence type="ECO:0000259" key="1">
    <source>
        <dbReference type="Pfam" id="PF18145"/>
    </source>
</evidence>